<dbReference type="InterPro" id="IPR025789">
    <property type="entry name" value="DOT1_dom"/>
</dbReference>
<keyword evidence="3" id="KW-1185">Reference proteome</keyword>
<protein>
    <submittedName>
        <fullName evidence="2">Class I SAM-dependent methyltransferase</fullName>
    </submittedName>
</protein>
<dbReference type="RefSeq" id="WP_207862658.1">
    <property type="nucleotide sequence ID" value="NZ_JAFREP010000041.1"/>
</dbReference>
<dbReference type="CDD" id="cd02440">
    <property type="entry name" value="AdoMet_MTases"/>
    <property type="match status" value="1"/>
</dbReference>
<dbReference type="GO" id="GO:0032259">
    <property type="term" value="P:methylation"/>
    <property type="evidence" value="ECO:0007669"/>
    <property type="project" value="UniProtKB-KW"/>
</dbReference>
<dbReference type="GO" id="GO:0031151">
    <property type="term" value="F:histone H3K79 methyltransferase activity"/>
    <property type="evidence" value="ECO:0007669"/>
    <property type="project" value="InterPro"/>
</dbReference>
<evidence type="ECO:0000313" key="3">
    <source>
        <dbReference type="Proteomes" id="UP000664417"/>
    </source>
</evidence>
<dbReference type="EMBL" id="JAFREP010000041">
    <property type="protein sequence ID" value="MBO1322685.1"/>
    <property type="molecule type" value="Genomic_DNA"/>
</dbReference>
<dbReference type="Gene3D" id="3.40.50.150">
    <property type="entry name" value="Vaccinia Virus protein VP39"/>
    <property type="match status" value="1"/>
</dbReference>
<feature type="domain" description="DOT1" evidence="1">
    <location>
        <begin position="72"/>
        <end position="132"/>
    </location>
</feature>
<dbReference type="Pfam" id="PF08123">
    <property type="entry name" value="DOT1"/>
    <property type="match status" value="1"/>
</dbReference>
<evidence type="ECO:0000313" key="2">
    <source>
        <dbReference type="EMBL" id="MBO1322685.1"/>
    </source>
</evidence>
<reference evidence="2" key="1">
    <citation type="submission" date="2021-03" db="EMBL/GenBank/DDBJ databases">
        <authorList>
            <person name="Wang G."/>
        </authorList>
    </citation>
    <scope>NUCLEOTIDE SEQUENCE</scope>
    <source>
        <strain evidence="2">KCTC 12899</strain>
    </source>
</reference>
<sequence>MNKVSFNPFHSAATALHAWLREWRDYLGELRYYTRPRFALADLLLAWLYLPHNAYRVSRTFLEQRGEADVFRYGETPLRILAHIVKRCDLQPGHRFFELGCGRGRTCFWLHLVAGLTTFGIDYVPTFVHKAEWLKTRLLGDRQGLRFVLADVRDVDFTTADAVYLYGTGFDEGLIGDLITAMADLHRDAWVITASYPLTDWPECTFLQLVDQIEVDYTWGRTHLYLHRRT</sequence>
<proteinExistence type="predicted"/>
<keyword evidence="2" id="KW-0808">Transferase</keyword>
<comment type="caution">
    <text evidence="2">The sequence shown here is derived from an EMBL/GenBank/DDBJ whole genome shotgun (WGS) entry which is preliminary data.</text>
</comment>
<gene>
    <name evidence="2" type="ORF">J3U88_29695</name>
</gene>
<dbReference type="SUPFAM" id="SSF53335">
    <property type="entry name" value="S-adenosyl-L-methionine-dependent methyltransferases"/>
    <property type="match status" value="1"/>
</dbReference>
<organism evidence="2 3">
    <name type="scientific">Acanthopleuribacter pedis</name>
    <dbReference type="NCBI Taxonomy" id="442870"/>
    <lineage>
        <taxon>Bacteria</taxon>
        <taxon>Pseudomonadati</taxon>
        <taxon>Acidobacteriota</taxon>
        <taxon>Holophagae</taxon>
        <taxon>Acanthopleuribacterales</taxon>
        <taxon>Acanthopleuribacteraceae</taxon>
        <taxon>Acanthopleuribacter</taxon>
    </lineage>
</organism>
<dbReference type="InterPro" id="IPR029063">
    <property type="entry name" value="SAM-dependent_MTases_sf"/>
</dbReference>
<accession>A0A8J7QP66</accession>
<dbReference type="AlphaFoldDB" id="A0A8J7QP66"/>
<dbReference type="Proteomes" id="UP000664417">
    <property type="component" value="Unassembled WGS sequence"/>
</dbReference>
<keyword evidence="2" id="KW-0489">Methyltransferase</keyword>
<name>A0A8J7QP66_9BACT</name>
<evidence type="ECO:0000259" key="1">
    <source>
        <dbReference type="Pfam" id="PF08123"/>
    </source>
</evidence>